<protein>
    <recommendedName>
        <fullName evidence="1">CPW-WPC domain-containing protein</fullName>
    </recommendedName>
</protein>
<dbReference type="InterPro" id="IPR006387">
    <property type="entry name" value="CPW_WPC_dom"/>
</dbReference>
<dbReference type="STRING" id="1169540.A0A0G4FRS5"/>
<dbReference type="Proteomes" id="UP000041254">
    <property type="component" value="Unassembled WGS sequence"/>
</dbReference>
<proteinExistence type="predicted"/>
<feature type="domain" description="CPW-WPC" evidence="1">
    <location>
        <begin position="139"/>
        <end position="200"/>
    </location>
</feature>
<accession>A0A0G4FRS5</accession>
<gene>
    <name evidence="2" type="ORF">Vbra_21635</name>
</gene>
<evidence type="ECO:0000313" key="2">
    <source>
        <dbReference type="EMBL" id="CEM17353.1"/>
    </source>
</evidence>
<dbReference type="InParanoid" id="A0A0G4FRS5"/>
<sequence>MVPLPAIDPAENAMNANAQAEMQTEALSLPGPMPRAVPSAPDMLMKAISEEAPPANVAIADSITSGVATPFDPVRHSPCPLLFDDISPPASADYHLCQASTEYGGPCSDTAANFSAHMSRAAKIKWLTDCVAVWPCRHCTRDFTVQCPSGWVAVEGSHTACEPPANYTGSCRFVVDFTGFNAALYTKWSGECVATLARMKAGRQW</sequence>
<dbReference type="VEuPathDB" id="CryptoDB:Vbra_21635"/>
<organism evidence="2 3">
    <name type="scientific">Vitrella brassicaformis (strain CCMP3155)</name>
    <dbReference type="NCBI Taxonomy" id="1169540"/>
    <lineage>
        <taxon>Eukaryota</taxon>
        <taxon>Sar</taxon>
        <taxon>Alveolata</taxon>
        <taxon>Colpodellida</taxon>
        <taxon>Vitrellaceae</taxon>
        <taxon>Vitrella</taxon>
    </lineage>
</organism>
<keyword evidence="3" id="KW-1185">Reference proteome</keyword>
<reference evidence="2 3" key="1">
    <citation type="submission" date="2014-11" db="EMBL/GenBank/DDBJ databases">
        <authorList>
            <person name="Zhu J."/>
            <person name="Qi W."/>
            <person name="Song R."/>
        </authorList>
    </citation>
    <scope>NUCLEOTIDE SEQUENCE [LARGE SCALE GENOMIC DNA]</scope>
</reference>
<dbReference type="AlphaFoldDB" id="A0A0G4FRS5"/>
<dbReference type="Pfam" id="PF09717">
    <property type="entry name" value="CPW_WPC"/>
    <property type="match status" value="2"/>
</dbReference>
<evidence type="ECO:0000259" key="1">
    <source>
        <dbReference type="SMART" id="SM01099"/>
    </source>
</evidence>
<dbReference type="OrthoDB" id="487974at2759"/>
<dbReference type="PhylomeDB" id="A0A0G4FRS5"/>
<evidence type="ECO:0000313" key="3">
    <source>
        <dbReference type="Proteomes" id="UP000041254"/>
    </source>
</evidence>
<dbReference type="SMART" id="SM01099">
    <property type="entry name" value="CPW_WPC"/>
    <property type="match status" value="2"/>
</dbReference>
<name>A0A0G4FRS5_VITBC</name>
<dbReference type="NCBIfam" id="TIGR01492">
    <property type="entry name" value="CPW_WPC"/>
    <property type="match status" value="1"/>
</dbReference>
<feature type="domain" description="CPW-WPC" evidence="1">
    <location>
        <begin position="74"/>
        <end position="138"/>
    </location>
</feature>
<dbReference type="EMBL" id="CDMY01000488">
    <property type="protein sequence ID" value="CEM17353.1"/>
    <property type="molecule type" value="Genomic_DNA"/>
</dbReference>